<proteinExistence type="predicted"/>
<accession>N1PDP7</accession>
<reference evidence="1 2" key="2">
    <citation type="journal article" date="2012" name="PLoS Pathog.">
        <title>Diverse lifestyles and strategies of plant pathogenesis encoded in the genomes of eighteen Dothideomycetes fungi.</title>
        <authorList>
            <person name="Ohm R.A."/>
            <person name="Feau N."/>
            <person name="Henrissat B."/>
            <person name="Schoch C.L."/>
            <person name="Horwitz B.A."/>
            <person name="Barry K.W."/>
            <person name="Condon B.J."/>
            <person name="Copeland A.C."/>
            <person name="Dhillon B."/>
            <person name="Glaser F."/>
            <person name="Hesse C.N."/>
            <person name="Kosti I."/>
            <person name="LaButti K."/>
            <person name="Lindquist E.A."/>
            <person name="Lucas S."/>
            <person name="Salamov A.A."/>
            <person name="Bradshaw R.E."/>
            <person name="Ciuffetti L."/>
            <person name="Hamelin R.C."/>
            <person name="Kema G.H.J."/>
            <person name="Lawrence C."/>
            <person name="Scott J.A."/>
            <person name="Spatafora J.W."/>
            <person name="Turgeon B.G."/>
            <person name="de Wit P.J.G.M."/>
            <person name="Zhong S."/>
            <person name="Goodwin S.B."/>
            <person name="Grigoriev I.V."/>
        </authorList>
    </citation>
    <scope>NUCLEOTIDE SEQUENCE [LARGE SCALE GENOMIC DNA]</scope>
    <source>
        <strain evidence="2">NZE10 / CBS 128990</strain>
    </source>
</reference>
<name>N1PDP7_DOTSN</name>
<organism evidence="1 2">
    <name type="scientific">Dothistroma septosporum (strain NZE10 / CBS 128990)</name>
    <name type="common">Red band needle blight fungus</name>
    <name type="synonym">Mycosphaerella pini</name>
    <dbReference type="NCBI Taxonomy" id="675120"/>
    <lineage>
        <taxon>Eukaryota</taxon>
        <taxon>Fungi</taxon>
        <taxon>Dikarya</taxon>
        <taxon>Ascomycota</taxon>
        <taxon>Pezizomycotina</taxon>
        <taxon>Dothideomycetes</taxon>
        <taxon>Dothideomycetidae</taxon>
        <taxon>Mycosphaerellales</taxon>
        <taxon>Mycosphaerellaceae</taxon>
        <taxon>Dothistroma</taxon>
    </lineage>
</organism>
<protein>
    <recommendedName>
        <fullName evidence="3">F-box domain-containing protein</fullName>
    </recommendedName>
</protein>
<gene>
    <name evidence="1" type="ORF">DOTSEDRAFT_29390</name>
</gene>
<dbReference type="Proteomes" id="UP000016933">
    <property type="component" value="Unassembled WGS sequence"/>
</dbReference>
<evidence type="ECO:0008006" key="3">
    <source>
        <dbReference type="Google" id="ProtNLM"/>
    </source>
</evidence>
<dbReference type="OrthoDB" id="5314997at2759"/>
<evidence type="ECO:0000313" key="2">
    <source>
        <dbReference type="Proteomes" id="UP000016933"/>
    </source>
</evidence>
<dbReference type="AlphaFoldDB" id="N1PDP7"/>
<evidence type="ECO:0000313" key="1">
    <source>
        <dbReference type="EMBL" id="EME38330.1"/>
    </source>
</evidence>
<reference evidence="2" key="1">
    <citation type="journal article" date="2012" name="PLoS Genet.">
        <title>The genomes of the fungal plant pathogens Cladosporium fulvum and Dothistroma septosporum reveal adaptation to different hosts and lifestyles but also signatures of common ancestry.</title>
        <authorList>
            <person name="de Wit P.J.G.M."/>
            <person name="van der Burgt A."/>
            <person name="Oekmen B."/>
            <person name="Stergiopoulos I."/>
            <person name="Abd-Elsalam K.A."/>
            <person name="Aerts A.L."/>
            <person name="Bahkali A.H."/>
            <person name="Beenen H.G."/>
            <person name="Chettri P."/>
            <person name="Cox M.P."/>
            <person name="Datema E."/>
            <person name="de Vries R.P."/>
            <person name="Dhillon B."/>
            <person name="Ganley A.R."/>
            <person name="Griffiths S.A."/>
            <person name="Guo Y."/>
            <person name="Hamelin R.C."/>
            <person name="Henrissat B."/>
            <person name="Kabir M.S."/>
            <person name="Jashni M.K."/>
            <person name="Kema G."/>
            <person name="Klaubauf S."/>
            <person name="Lapidus A."/>
            <person name="Levasseur A."/>
            <person name="Lindquist E."/>
            <person name="Mehrabi R."/>
            <person name="Ohm R.A."/>
            <person name="Owen T.J."/>
            <person name="Salamov A."/>
            <person name="Schwelm A."/>
            <person name="Schijlen E."/>
            <person name="Sun H."/>
            <person name="van den Burg H.A."/>
            <person name="van Ham R.C.H.J."/>
            <person name="Zhang S."/>
            <person name="Goodwin S.B."/>
            <person name="Grigoriev I.V."/>
            <person name="Collemare J."/>
            <person name="Bradshaw R.E."/>
        </authorList>
    </citation>
    <scope>NUCLEOTIDE SEQUENCE [LARGE SCALE GENOMIC DNA]</scope>
    <source>
        <strain evidence="2">NZE10 / CBS 128990</strain>
    </source>
</reference>
<dbReference type="OMA" id="TATSEIW"/>
<sequence length="280" mass="32979">MRSPKSNCSFHKKDLSFSHMQHNQLIPTSRISKDKFTATSEIWEMAVSPDLDSAVLDDSRNIFPFFDLPRELRDNIYDHLLITRRRTAEEHYLALKIDNLTDPTASRVSKQFRSEYLARACKHPIITQFIEHVDFYGDICEDTFPAPISRSQIAEFLLLEGSTEGIMHPDWIEELLTRLPKVTEVRVKIATLCSTVQEFEEGYDEEDGWLDIENLACFELYHSSERDYREFDFDKHAKDHLVKKWDFENKRWEYVKDKKLRYVSLSYVVDLANERAQVNG</sequence>
<dbReference type="HOGENOM" id="CLU_994060_0_0_1"/>
<keyword evidence="2" id="KW-1185">Reference proteome</keyword>
<dbReference type="EMBL" id="KB446547">
    <property type="protein sequence ID" value="EME38330.1"/>
    <property type="molecule type" value="Genomic_DNA"/>
</dbReference>